<dbReference type="InterPro" id="IPR008942">
    <property type="entry name" value="ENTH_VHS"/>
</dbReference>
<dbReference type="Gene3D" id="1.25.40.90">
    <property type="match status" value="1"/>
</dbReference>
<evidence type="ECO:0000313" key="7">
    <source>
        <dbReference type="Proteomes" id="UP000298416"/>
    </source>
</evidence>
<evidence type="ECO:0000256" key="3">
    <source>
        <dbReference type="ARBA" id="ARBA00023034"/>
    </source>
</evidence>
<organism evidence="6">
    <name type="scientific">Salvia splendens</name>
    <name type="common">Scarlet sage</name>
    <dbReference type="NCBI Taxonomy" id="180675"/>
    <lineage>
        <taxon>Eukaryota</taxon>
        <taxon>Viridiplantae</taxon>
        <taxon>Streptophyta</taxon>
        <taxon>Embryophyta</taxon>
        <taxon>Tracheophyta</taxon>
        <taxon>Spermatophyta</taxon>
        <taxon>Magnoliopsida</taxon>
        <taxon>eudicotyledons</taxon>
        <taxon>Gunneridae</taxon>
        <taxon>Pentapetalae</taxon>
        <taxon>asterids</taxon>
        <taxon>lamiids</taxon>
        <taxon>Lamiales</taxon>
        <taxon>Lamiaceae</taxon>
        <taxon>Nepetoideae</taxon>
        <taxon>Mentheae</taxon>
        <taxon>Salviinae</taxon>
        <taxon>Salvia</taxon>
        <taxon>Salvia subgen. Calosphace</taxon>
        <taxon>core Calosphace</taxon>
    </lineage>
</organism>
<evidence type="ECO:0000256" key="1">
    <source>
        <dbReference type="ARBA" id="ARBA00004132"/>
    </source>
</evidence>
<dbReference type="PANTHER" id="PTHR12276:SF99">
    <property type="entry name" value="EPSIN-2-LIKE"/>
    <property type="match status" value="1"/>
</dbReference>
<accession>A0A8X8WW73</accession>
<dbReference type="PROSITE" id="PS50942">
    <property type="entry name" value="ENTH"/>
    <property type="match status" value="1"/>
</dbReference>
<gene>
    <name evidence="6" type="ORF">SASPL_139031</name>
</gene>
<dbReference type="PANTHER" id="PTHR12276">
    <property type="entry name" value="EPSIN/ENT-RELATED"/>
    <property type="match status" value="1"/>
</dbReference>
<dbReference type="GO" id="GO:0005543">
    <property type="term" value="F:phospholipid binding"/>
    <property type="evidence" value="ECO:0007669"/>
    <property type="project" value="TreeGrafter"/>
</dbReference>
<dbReference type="InterPro" id="IPR013809">
    <property type="entry name" value="ENTH"/>
</dbReference>
<dbReference type="OrthoDB" id="4033880at2759"/>
<dbReference type="AlphaFoldDB" id="A0A8X8WW73"/>
<dbReference type="Proteomes" id="UP000298416">
    <property type="component" value="Unassembled WGS sequence"/>
</dbReference>
<protein>
    <recommendedName>
        <fullName evidence="5">ENTH domain-containing protein</fullName>
    </recommendedName>
</protein>
<dbReference type="GO" id="GO:0005886">
    <property type="term" value="C:plasma membrane"/>
    <property type="evidence" value="ECO:0007669"/>
    <property type="project" value="TreeGrafter"/>
</dbReference>
<evidence type="ECO:0000259" key="5">
    <source>
        <dbReference type="PROSITE" id="PS50942"/>
    </source>
</evidence>
<name>A0A8X8WW73_SALSN</name>
<reference evidence="6" key="2">
    <citation type="submission" date="2020-08" db="EMBL/GenBank/DDBJ databases">
        <title>Plant Genome Project.</title>
        <authorList>
            <person name="Zhang R.-G."/>
        </authorList>
    </citation>
    <scope>NUCLEOTIDE SEQUENCE</scope>
    <source>
        <strain evidence="6">Huo1</strain>
        <tissue evidence="6">Leaf</tissue>
    </source>
</reference>
<comment type="caution">
    <text evidence="6">The sequence shown here is derived from an EMBL/GenBank/DDBJ whole genome shotgun (WGS) entry which is preliminary data.</text>
</comment>
<evidence type="ECO:0000256" key="2">
    <source>
        <dbReference type="ARBA" id="ARBA00004555"/>
    </source>
</evidence>
<keyword evidence="7" id="KW-1185">Reference proteome</keyword>
<reference evidence="6" key="1">
    <citation type="submission" date="2018-01" db="EMBL/GenBank/DDBJ databases">
        <authorList>
            <person name="Mao J.F."/>
        </authorList>
    </citation>
    <scope>NUCLEOTIDE SEQUENCE</scope>
    <source>
        <strain evidence="6">Huo1</strain>
        <tissue evidence="6">Leaf</tissue>
    </source>
</reference>
<dbReference type="EMBL" id="PNBA02000014">
    <property type="protein sequence ID" value="KAG6402156.1"/>
    <property type="molecule type" value="Genomic_DNA"/>
</dbReference>
<keyword evidence="4" id="KW-0968">Cytoplasmic vesicle</keyword>
<dbReference type="GO" id="GO:0005768">
    <property type="term" value="C:endosome"/>
    <property type="evidence" value="ECO:0007669"/>
    <property type="project" value="TreeGrafter"/>
</dbReference>
<dbReference type="GO" id="GO:0006897">
    <property type="term" value="P:endocytosis"/>
    <property type="evidence" value="ECO:0007669"/>
    <property type="project" value="TreeGrafter"/>
</dbReference>
<dbReference type="GO" id="GO:0030125">
    <property type="term" value="C:clathrin vesicle coat"/>
    <property type="evidence" value="ECO:0007669"/>
    <property type="project" value="TreeGrafter"/>
</dbReference>
<feature type="domain" description="ENTH" evidence="5">
    <location>
        <begin position="25"/>
        <end position="158"/>
    </location>
</feature>
<dbReference type="GO" id="GO:0030276">
    <property type="term" value="F:clathrin binding"/>
    <property type="evidence" value="ECO:0007669"/>
    <property type="project" value="TreeGrafter"/>
</dbReference>
<evidence type="ECO:0000256" key="4">
    <source>
        <dbReference type="ARBA" id="ARBA00023329"/>
    </source>
</evidence>
<keyword evidence="3" id="KW-0333">Golgi apparatus</keyword>
<dbReference type="SUPFAM" id="SSF48464">
    <property type="entry name" value="ENTH/VHS domain"/>
    <property type="match status" value="1"/>
</dbReference>
<dbReference type="CDD" id="cd03571">
    <property type="entry name" value="ENTH"/>
    <property type="match status" value="1"/>
</dbReference>
<comment type="subcellular location">
    <subcellularLocation>
        <location evidence="1">Cytoplasmic vesicle</location>
        <location evidence="1">Clathrin-coated vesicle</location>
    </subcellularLocation>
    <subcellularLocation>
        <location evidence="2">Golgi apparatus</location>
    </subcellularLocation>
</comment>
<dbReference type="GO" id="GO:0005794">
    <property type="term" value="C:Golgi apparatus"/>
    <property type="evidence" value="ECO:0007669"/>
    <property type="project" value="UniProtKB-SubCell"/>
</dbReference>
<proteinExistence type="predicted"/>
<dbReference type="Pfam" id="PF01417">
    <property type="entry name" value="ENTH"/>
    <property type="match status" value="1"/>
</dbReference>
<sequence>MGSLMEDFKRQASFFLREKIKTARLVLTDVTPAQILTEDVTNGDSLAADVHAMRVIARAAFEVDDYERIVHILHHRLSKFETWNWRASYKALILLEHLLTHGPQRIAEEFEIHQDTISDMATFHFIDNKGFNWGSSVKNKSERVVSLLQDRSYLKEERARARKLTVGKINGFGSFNQTPADESSDDDAGRRPIFRSKSLFLVGHRDAAAKANLLGSDEYTKLLKTNMIAENDNVKGCSLAMEEDHPFWDKELQTRASLLSSV</sequence>
<evidence type="ECO:0000313" key="6">
    <source>
        <dbReference type="EMBL" id="KAG6402156.1"/>
    </source>
</evidence>
<dbReference type="SMART" id="SM00273">
    <property type="entry name" value="ENTH"/>
    <property type="match status" value="1"/>
</dbReference>